<protein>
    <submittedName>
        <fullName evidence="14">Membrane protein</fullName>
    </submittedName>
</protein>
<dbReference type="CDD" id="cd04590">
    <property type="entry name" value="CBS_pair_CorC_HlyC_assoc"/>
    <property type="match status" value="1"/>
</dbReference>
<dbReference type="InterPro" id="IPR000644">
    <property type="entry name" value="CBS_dom"/>
</dbReference>
<dbReference type="InterPro" id="IPR044751">
    <property type="entry name" value="Ion_transp-like_CBS"/>
</dbReference>
<evidence type="ECO:0000259" key="12">
    <source>
        <dbReference type="PROSITE" id="PS51371"/>
    </source>
</evidence>
<dbReference type="InterPro" id="IPR002550">
    <property type="entry name" value="CNNM"/>
</dbReference>
<keyword evidence="3" id="KW-1003">Cell membrane</keyword>
<gene>
    <name evidence="14" type="ORF">GQ61_02460</name>
</gene>
<feature type="domain" description="CBS" evidence="12">
    <location>
        <begin position="209"/>
        <end position="269"/>
    </location>
</feature>
<dbReference type="SUPFAM" id="SSF54631">
    <property type="entry name" value="CBS-domain pair"/>
    <property type="match status" value="1"/>
</dbReference>
<feature type="domain" description="CBS" evidence="12">
    <location>
        <begin position="277"/>
        <end position="334"/>
    </location>
</feature>
<evidence type="ECO:0000256" key="11">
    <source>
        <dbReference type="SAM" id="Phobius"/>
    </source>
</evidence>
<evidence type="ECO:0000259" key="13">
    <source>
        <dbReference type="PROSITE" id="PS51846"/>
    </source>
</evidence>
<dbReference type="FunFam" id="3.10.580.10:FF:000002">
    <property type="entry name" value="Magnesium/cobalt efflux protein CorC"/>
    <property type="match status" value="1"/>
</dbReference>
<dbReference type="KEGG" id="naf:GQ61_02460"/>
<feature type="transmembrane region" description="Helical" evidence="11">
    <location>
        <begin position="116"/>
        <end position="136"/>
    </location>
</feature>
<evidence type="ECO:0000313" key="15">
    <source>
        <dbReference type="Proteomes" id="UP000237351"/>
    </source>
</evidence>
<keyword evidence="6 10" id="KW-1133">Transmembrane helix</keyword>
<evidence type="ECO:0000313" key="14">
    <source>
        <dbReference type="EMBL" id="ARN84376.1"/>
    </source>
</evidence>
<keyword evidence="15" id="KW-1185">Reference proteome</keyword>
<feature type="domain" description="CNNM transmembrane" evidence="13">
    <location>
        <begin position="2"/>
        <end position="193"/>
    </location>
</feature>
<keyword evidence="5" id="KW-0677">Repeat</keyword>
<evidence type="ECO:0000256" key="6">
    <source>
        <dbReference type="ARBA" id="ARBA00022989"/>
    </source>
</evidence>
<dbReference type="EMBL" id="CP008743">
    <property type="protein sequence ID" value="ARN84376.1"/>
    <property type="molecule type" value="Genomic_DNA"/>
</dbReference>
<dbReference type="PROSITE" id="PS51846">
    <property type="entry name" value="CNNM"/>
    <property type="match status" value="1"/>
</dbReference>
<evidence type="ECO:0000256" key="9">
    <source>
        <dbReference type="PROSITE-ProRule" id="PRU00703"/>
    </source>
</evidence>
<comment type="similarity">
    <text evidence="2">Belongs to the UPF0053 family. Hemolysin C subfamily.</text>
</comment>
<dbReference type="Proteomes" id="UP000237351">
    <property type="component" value="Chromosome"/>
</dbReference>
<evidence type="ECO:0000256" key="1">
    <source>
        <dbReference type="ARBA" id="ARBA00004651"/>
    </source>
</evidence>
<keyword evidence="8 10" id="KW-0472">Membrane</keyword>
<dbReference type="SMART" id="SM00116">
    <property type="entry name" value="CBS"/>
    <property type="match status" value="2"/>
</dbReference>
<evidence type="ECO:0000256" key="3">
    <source>
        <dbReference type="ARBA" id="ARBA00022475"/>
    </source>
</evidence>
<organism evidence="14 15">
    <name type="scientific">Candidatus Nucleicultrix amoebiphila FS5</name>
    <dbReference type="NCBI Taxonomy" id="1414854"/>
    <lineage>
        <taxon>Bacteria</taxon>
        <taxon>Pseudomonadati</taxon>
        <taxon>Pseudomonadota</taxon>
        <taxon>Alphaproteobacteria</taxon>
        <taxon>Holosporales</taxon>
        <taxon>Candidatus Nucleicultricaceae</taxon>
        <taxon>Candidatus Nucleicultrix</taxon>
    </lineage>
</organism>
<dbReference type="InterPro" id="IPR046342">
    <property type="entry name" value="CBS_dom_sf"/>
</dbReference>
<reference evidence="14 15" key="1">
    <citation type="submission" date="2014-06" db="EMBL/GenBank/DDBJ databases">
        <title>The genome of the endonuclear symbiont Nucleicultrix amoebiphila.</title>
        <authorList>
            <person name="Schulz F."/>
            <person name="Horn M."/>
        </authorList>
    </citation>
    <scope>NUCLEOTIDE SEQUENCE [LARGE SCALE GENOMIC DNA]</scope>
    <source>
        <strain evidence="14 15">FS5</strain>
    </source>
</reference>
<dbReference type="Gene3D" id="3.10.580.10">
    <property type="entry name" value="CBS-domain"/>
    <property type="match status" value="1"/>
</dbReference>
<dbReference type="PANTHER" id="PTHR22777:SF32">
    <property type="entry name" value="UPF0053 INNER MEMBRANE PROTEIN YFJD"/>
    <property type="match status" value="1"/>
</dbReference>
<evidence type="ECO:0000256" key="10">
    <source>
        <dbReference type="PROSITE-ProRule" id="PRU01193"/>
    </source>
</evidence>
<accession>A0A1W6N3M1</accession>
<evidence type="ECO:0000256" key="5">
    <source>
        <dbReference type="ARBA" id="ARBA00022737"/>
    </source>
</evidence>
<feature type="transmembrane region" description="Helical" evidence="11">
    <location>
        <begin position="62"/>
        <end position="86"/>
    </location>
</feature>
<dbReference type="InterPro" id="IPR016169">
    <property type="entry name" value="FAD-bd_PCMH_sub2"/>
</dbReference>
<feature type="transmembrane region" description="Helical" evidence="11">
    <location>
        <begin position="6"/>
        <end position="33"/>
    </location>
</feature>
<dbReference type="STRING" id="1414854.GQ61_02460"/>
<dbReference type="GO" id="GO:0005886">
    <property type="term" value="C:plasma membrane"/>
    <property type="evidence" value="ECO:0007669"/>
    <property type="project" value="UniProtKB-SubCell"/>
</dbReference>
<dbReference type="Pfam" id="PF03471">
    <property type="entry name" value="CorC_HlyC"/>
    <property type="match status" value="1"/>
</dbReference>
<dbReference type="Pfam" id="PF01595">
    <property type="entry name" value="CNNM"/>
    <property type="match status" value="1"/>
</dbReference>
<name>A0A1W6N3M1_9PROT</name>
<dbReference type="RefSeq" id="WP_085783761.1">
    <property type="nucleotide sequence ID" value="NZ_CP008743.1"/>
</dbReference>
<proteinExistence type="inferred from homology"/>
<dbReference type="AlphaFoldDB" id="A0A1W6N3M1"/>
<dbReference type="InterPro" id="IPR005170">
    <property type="entry name" value="Transptr-assoc_dom"/>
</dbReference>
<evidence type="ECO:0000256" key="4">
    <source>
        <dbReference type="ARBA" id="ARBA00022692"/>
    </source>
</evidence>
<keyword evidence="4 10" id="KW-0812">Transmembrane</keyword>
<comment type="subcellular location">
    <subcellularLocation>
        <location evidence="1">Cell membrane</location>
        <topology evidence="1">Multi-pass membrane protein</topology>
    </subcellularLocation>
</comment>
<dbReference type="InterPro" id="IPR036318">
    <property type="entry name" value="FAD-bd_PCMH-like_sf"/>
</dbReference>
<evidence type="ECO:0000256" key="7">
    <source>
        <dbReference type="ARBA" id="ARBA00023122"/>
    </source>
</evidence>
<evidence type="ECO:0000256" key="8">
    <source>
        <dbReference type="ARBA" id="ARBA00023136"/>
    </source>
</evidence>
<dbReference type="SMART" id="SM01091">
    <property type="entry name" value="CorC_HlyC"/>
    <property type="match status" value="1"/>
</dbReference>
<sequence>MSSLTYLPISLTILFFILLSAIFSASETALIAASKAKLHRLSKKGSNAAKMVMSMRLESEKLIGTILLCNSLANIVSASLATYLFTKFWGETGVWYATALMTFLIVIYAEVMPKIFAISFAESLAIFLAPSISFLIKITSPITFFIEKMARWSLRLMGVKIDPKARITSSEEELRGAIDLHEGSPESRQEKAMMHSILDLGDVHVDEIMVHRSDVTMLDADSDPATIIEMVTSSPFTRIPLWEENTDNIIGILNAKDLLRAIRFHNGNLQNIKIKEIVNKPWFVPETTTLHEQLQAFRDRKEHFAIVVDEYGAFIGIVTLEDILEEIVGEISDEHDIQIPGIWGQMNGDIFVTGSTTLRDLNRQFDWALPDIEASTIAGLVLHEARKIPKVGQTFNIEGFRIKVIRRVRNKLTLLRISSVKKV</sequence>
<keyword evidence="7 9" id="KW-0129">CBS domain</keyword>
<dbReference type="Gene3D" id="3.30.465.10">
    <property type="match status" value="1"/>
</dbReference>
<feature type="transmembrane region" description="Helical" evidence="11">
    <location>
        <begin position="92"/>
        <end position="109"/>
    </location>
</feature>
<evidence type="ECO:0000256" key="2">
    <source>
        <dbReference type="ARBA" id="ARBA00006446"/>
    </source>
</evidence>
<dbReference type="PANTHER" id="PTHR22777">
    <property type="entry name" value="HEMOLYSIN-RELATED"/>
    <property type="match status" value="1"/>
</dbReference>
<dbReference type="GO" id="GO:0050660">
    <property type="term" value="F:flavin adenine dinucleotide binding"/>
    <property type="evidence" value="ECO:0007669"/>
    <property type="project" value="InterPro"/>
</dbReference>
<dbReference type="PROSITE" id="PS51371">
    <property type="entry name" value="CBS"/>
    <property type="match status" value="2"/>
</dbReference>
<dbReference type="SUPFAM" id="SSF56176">
    <property type="entry name" value="FAD-binding/transporter-associated domain-like"/>
    <property type="match status" value="1"/>
</dbReference>
<dbReference type="Pfam" id="PF00571">
    <property type="entry name" value="CBS"/>
    <property type="match status" value="2"/>
</dbReference>
<dbReference type="OrthoDB" id="9797674at2"/>